<dbReference type="AlphaFoldDB" id="A0A1G5QMN1"/>
<reference evidence="1 2" key="1">
    <citation type="submission" date="2016-10" db="EMBL/GenBank/DDBJ databases">
        <authorList>
            <person name="de Groot N.N."/>
        </authorList>
    </citation>
    <scope>NUCLEOTIDE SEQUENCE [LARGE SCALE GENOMIC DNA]</scope>
    <source>
        <strain evidence="1 2">HLD2</strain>
    </source>
</reference>
<evidence type="ECO:0000313" key="2">
    <source>
        <dbReference type="Proteomes" id="UP000199648"/>
    </source>
</evidence>
<gene>
    <name evidence="1" type="ORF">SAMN03097708_02313</name>
</gene>
<dbReference type="RefSeq" id="WP_092997082.1">
    <property type="nucleotide sequence ID" value="NZ_FMWD01000006.1"/>
</dbReference>
<keyword evidence="2" id="KW-1185">Reference proteome</keyword>
<dbReference type="OrthoDB" id="9800111at2"/>
<dbReference type="Proteomes" id="UP000199648">
    <property type="component" value="Unassembled WGS sequence"/>
</dbReference>
<name>A0A1G5QMN1_9GAMM</name>
<proteinExistence type="predicted"/>
<dbReference type="EMBL" id="FMWD01000006">
    <property type="protein sequence ID" value="SCZ62389.1"/>
    <property type="molecule type" value="Genomic_DNA"/>
</dbReference>
<organism evidence="1 2">
    <name type="scientific">Thiohalomonas denitrificans</name>
    <dbReference type="NCBI Taxonomy" id="415747"/>
    <lineage>
        <taxon>Bacteria</taxon>
        <taxon>Pseudomonadati</taxon>
        <taxon>Pseudomonadota</taxon>
        <taxon>Gammaproteobacteria</taxon>
        <taxon>Thiohalomonadales</taxon>
        <taxon>Thiohalomonadaceae</taxon>
        <taxon>Thiohalomonas</taxon>
    </lineage>
</organism>
<accession>A0A1G5QMN1</accession>
<sequence>MSENRAELVKERIKLQESLREHIAKNGFDYREYVNPPADSWVGQYQKRIKEIDDVLSPELQYWKG</sequence>
<evidence type="ECO:0000313" key="1">
    <source>
        <dbReference type="EMBL" id="SCZ62389.1"/>
    </source>
</evidence>
<protein>
    <submittedName>
        <fullName evidence="1">Uncharacterized protein</fullName>
    </submittedName>
</protein>